<organism evidence="1 2">
    <name type="scientific">Clostridium felsineum</name>
    <dbReference type="NCBI Taxonomy" id="36839"/>
    <lineage>
        <taxon>Bacteria</taxon>
        <taxon>Bacillati</taxon>
        <taxon>Bacillota</taxon>
        <taxon>Clostridia</taxon>
        <taxon>Eubacteriales</taxon>
        <taxon>Clostridiaceae</taxon>
        <taxon>Clostridium</taxon>
    </lineage>
</organism>
<gene>
    <name evidence="1" type="ORF">CROST_015220</name>
</gene>
<reference evidence="1 2" key="1">
    <citation type="submission" date="2022-04" db="EMBL/GenBank/DDBJ databases">
        <title>Genome sequence of C. roseum typestrain.</title>
        <authorList>
            <person name="Poehlein A."/>
            <person name="Schoch T."/>
            <person name="Duerre P."/>
            <person name="Daniel R."/>
        </authorList>
    </citation>
    <scope>NUCLEOTIDE SEQUENCE [LARGE SCALE GENOMIC DNA]</scope>
    <source>
        <strain evidence="1 2">DSM 7320</strain>
    </source>
</reference>
<dbReference type="Pfam" id="PF13482">
    <property type="entry name" value="RNase_H_2"/>
    <property type="match status" value="1"/>
</dbReference>
<dbReference type="PANTHER" id="PTHR38462:SF1">
    <property type="entry name" value="YPRB RIBONUCLEASE H-LIKE DOMAIN-CONTAINING PROTEIN"/>
    <property type="match status" value="1"/>
</dbReference>
<dbReference type="EMBL" id="CP096983">
    <property type="protein sequence ID" value="URZ10807.1"/>
    <property type="molecule type" value="Genomic_DNA"/>
</dbReference>
<sequence length="265" mass="31741">MYINEKDIKLELDKEIIKQYNMKSMIYFDIETTGFDREQDNIILISIGYYKNQDIFHIKQYFAQELEQEKSILENLKNSIEKFDTWCSYNGKAFDEPFIKSRMSKYNIEFRVPSEHFDLYRKIRPYQKQLGLERCNLKTVEQYIGINRKDTIDGGISVELYKRYLKDKNNDLKHTIMLHNYEDVLNLPKIFKILWKIKKCDFLREDHITEKQLKYLNYLMKKHNVLIDINLDKISKRAASKAIGAILEGNHDIISIKDIIKNNCV</sequence>
<name>A0A1S8M2W5_9CLOT</name>
<proteinExistence type="predicted"/>
<dbReference type="KEGG" id="crw:CROST_015220"/>
<dbReference type="InterPro" id="IPR036397">
    <property type="entry name" value="RNaseH_sf"/>
</dbReference>
<dbReference type="InterPro" id="IPR038720">
    <property type="entry name" value="YprB_RNase_H-like_dom"/>
</dbReference>
<dbReference type="PANTHER" id="PTHR38462">
    <property type="entry name" value="EXONUCLEASE-LIKE PROTEIN"/>
    <property type="match status" value="1"/>
</dbReference>
<evidence type="ECO:0000313" key="2">
    <source>
        <dbReference type="Proteomes" id="UP000190951"/>
    </source>
</evidence>
<dbReference type="AlphaFoldDB" id="A0A1S8M2W5"/>
<dbReference type="RefSeq" id="WP_077834367.1">
    <property type="nucleotide sequence ID" value="NZ_CP096983.1"/>
</dbReference>
<dbReference type="STRING" id="84029.CROST_06610"/>
<protein>
    <submittedName>
        <fullName evidence="1">Uncharacterized protein</fullName>
    </submittedName>
</protein>
<dbReference type="InterPro" id="IPR012337">
    <property type="entry name" value="RNaseH-like_sf"/>
</dbReference>
<keyword evidence="2" id="KW-1185">Reference proteome</keyword>
<dbReference type="Gene3D" id="3.30.420.10">
    <property type="entry name" value="Ribonuclease H-like superfamily/Ribonuclease H"/>
    <property type="match status" value="1"/>
</dbReference>
<dbReference type="GO" id="GO:0003676">
    <property type="term" value="F:nucleic acid binding"/>
    <property type="evidence" value="ECO:0007669"/>
    <property type="project" value="InterPro"/>
</dbReference>
<accession>A0A1S8M2W5</accession>
<dbReference type="SUPFAM" id="SSF53098">
    <property type="entry name" value="Ribonuclease H-like"/>
    <property type="match status" value="1"/>
</dbReference>
<evidence type="ECO:0000313" key="1">
    <source>
        <dbReference type="EMBL" id="URZ10807.1"/>
    </source>
</evidence>
<dbReference type="Proteomes" id="UP000190951">
    <property type="component" value="Chromosome"/>
</dbReference>